<feature type="domain" description="ABC-type glycine betaine transport system substrate-binding" evidence="3">
    <location>
        <begin position="50"/>
        <end position="313"/>
    </location>
</feature>
<dbReference type="Proteomes" id="UP001501612">
    <property type="component" value="Unassembled WGS sequence"/>
</dbReference>
<keyword evidence="2" id="KW-0732">Signal</keyword>
<organism evidence="4 5">
    <name type="scientific">Nocardioides lentus</name>
    <dbReference type="NCBI Taxonomy" id="338077"/>
    <lineage>
        <taxon>Bacteria</taxon>
        <taxon>Bacillati</taxon>
        <taxon>Actinomycetota</taxon>
        <taxon>Actinomycetes</taxon>
        <taxon>Propionibacteriales</taxon>
        <taxon>Nocardioidaceae</taxon>
        <taxon>Nocardioides</taxon>
    </lineage>
</organism>
<evidence type="ECO:0000256" key="2">
    <source>
        <dbReference type="SAM" id="SignalP"/>
    </source>
</evidence>
<dbReference type="Gene3D" id="3.40.190.10">
    <property type="entry name" value="Periplasmic binding protein-like II"/>
    <property type="match status" value="1"/>
</dbReference>
<dbReference type="InterPro" id="IPR007210">
    <property type="entry name" value="ABC_Gly_betaine_transp_sub-bd"/>
</dbReference>
<feature type="region of interest" description="Disordered" evidence="1">
    <location>
        <begin position="27"/>
        <end position="54"/>
    </location>
</feature>
<name>A0ABP5ADP6_9ACTN</name>
<evidence type="ECO:0000256" key="1">
    <source>
        <dbReference type="SAM" id="MobiDB-lite"/>
    </source>
</evidence>
<reference evidence="5" key="1">
    <citation type="journal article" date="2019" name="Int. J. Syst. Evol. Microbiol.">
        <title>The Global Catalogue of Microorganisms (GCM) 10K type strain sequencing project: providing services to taxonomists for standard genome sequencing and annotation.</title>
        <authorList>
            <consortium name="The Broad Institute Genomics Platform"/>
            <consortium name="The Broad Institute Genome Sequencing Center for Infectious Disease"/>
            <person name="Wu L."/>
            <person name="Ma J."/>
        </authorList>
    </citation>
    <scope>NUCLEOTIDE SEQUENCE [LARGE SCALE GENOMIC DNA]</scope>
    <source>
        <strain evidence="5">JCM 14046</strain>
    </source>
</reference>
<dbReference type="Pfam" id="PF04069">
    <property type="entry name" value="OpuAC"/>
    <property type="match status" value="1"/>
</dbReference>
<evidence type="ECO:0000313" key="5">
    <source>
        <dbReference type="Proteomes" id="UP001501612"/>
    </source>
</evidence>
<keyword evidence="5" id="KW-1185">Reference proteome</keyword>
<dbReference type="SUPFAM" id="SSF53850">
    <property type="entry name" value="Periplasmic binding protein-like II"/>
    <property type="match status" value="1"/>
</dbReference>
<feature type="compositionally biased region" description="Gly residues" evidence="1">
    <location>
        <begin position="32"/>
        <end position="47"/>
    </location>
</feature>
<evidence type="ECO:0000259" key="3">
    <source>
        <dbReference type="Pfam" id="PF04069"/>
    </source>
</evidence>
<protein>
    <submittedName>
        <fullName evidence="4">ABC transporter substrate-binding protein</fullName>
    </submittedName>
</protein>
<gene>
    <name evidence="4" type="ORF">GCM10009737_06700</name>
</gene>
<comment type="caution">
    <text evidence="4">The sequence shown here is derived from an EMBL/GenBank/DDBJ whole genome shotgun (WGS) entry which is preliminary data.</text>
</comment>
<proteinExistence type="predicted"/>
<feature type="chain" id="PRO_5047240874" evidence="2">
    <location>
        <begin position="24"/>
        <end position="319"/>
    </location>
</feature>
<accession>A0ABP5ADP6</accession>
<dbReference type="EMBL" id="BAAAMY010000001">
    <property type="protein sequence ID" value="GAA1908341.1"/>
    <property type="molecule type" value="Genomic_DNA"/>
</dbReference>
<dbReference type="RefSeq" id="WP_344003683.1">
    <property type="nucleotide sequence ID" value="NZ_BAAAMY010000001.1"/>
</dbReference>
<dbReference type="CDD" id="cd13606">
    <property type="entry name" value="PBP2_ProX_like"/>
    <property type="match status" value="1"/>
</dbReference>
<feature type="signal peptide" evidence="2">
    <location>
        <begin position="1"/>
        <end position="23"/>
    </location>
</feature>
<evidence type="ECO:0000313" key="4">
    <source>
        <dbReference type="EMBL" id="GAA1908341.1"/>
    </source>
</evidence>
<sequence>MRRTTRTTTLLAASLLLAGGALAACGSDDSGSDGGGDPLSGGGGDGDAGTITVGSANFPENELLMQMYGQALEDAGVEVQYQPNIGAREVYLEAFENGEIDLLPEYNGALLSYLLAPDLVPEDVTDSEQVYEALQDVLPEGSETLPQSEAEDKDTLTVTPETAEEFDLESIADLEPVADQLVVGAGPEFEERFQGLVGLQEVYGVEFESFRSLDAGGPLTKEALANGDIDVANIFSTDSAITENDWVVLEDPENLYLAQNIVPLIQSEALTDEAEEALNAVSEALTTENLTEYLAMVQLEQQDPSVVAEQFLTDEGVLG</sequence>
<dbReference type="Gene3D" id="3.40.190.120">
    <property type="entry name" value="Osmoprotection protein (prox), domain 2"/>
    <property type="match status" value="1"/>
</dbReference>
<dbReference type="PROSITE" id="PS51257">
    <property type="entry name" value="PROKAR_LIPOPROTEIN"/>
    <property type="match status" value="1"/>
</dbReference>